<dbReference type="RefSeq" id="WP_155344486.1">
    <property type="nucleotide sequence ID" value="NZ_BAAAHM010000007.1"/>
</dbReference>
<organism evidence="1 2">
    <name type="scientific">Acrocarpospora pleiomorpha</name>
    <dbReference type="NCBI Taxonomy" id="90975"/>
    <lineage>
        <taxon>Bacteria</taxon>
        <taxon>Bacillati</taxon>
        <taxon>Actinomycetota</taxon>
        <taxon>Actinomycetes</taxon>
        <taxon>Streptosporangiales</taxon>
        <taxon>Streptosporangiaceae</taxon>
        <taxon>Acrocarpospora</taxon>
    </lineage>
</organism>
<dbReference type="Pfam" id="PF17164">
    <property type="entry name" value="DUF5122"/>
    <property type="match status" value="7"/>
</dbReference>
<proteinExistence type="predicted"/>
<reference evidence="1 2" key="1">
    <citation type="submission" date="2019-10" db="EMBL/GenBank/DDBJ databases">
        <title>Whole genome shotgun sequence of Acrocarpospora pleiomorpha NBRC 16267.</title>
        <authorList>
            <person name="Ichikawa N."/>
            <person name="Kimura A."/>
            <person name="Kitahashi Y."/>
            <person name="Komaki H."/>
            <person name="Oguchi A."/>
        </authorList>
    </citation>
    <scope>NUCLEOTIDE SEQUENCE [LARGE SCALE GENOMIC DNA]</scope>
    <source>
        <strain evidence="1 2">NBRC 16267</strain>
    </source>
</reference>
<comment type="caution">
    <text evidence="1">The sequence shown here is derived from an EMBL/GenBank/DDBJ whole genome shotgun (WGS) entry which is preliminary data.</text>
</comment>
<evidence type="ECO:0000313" key="2">
    <source>
        <dbReference type="Proteomes" id="UP000377595"/>
    </source>
</evidence>
<sequence length="630" mass="64635">MITLSMTLTGIGAVTAAAAELDPTFGVGGKITTSFEGNAYLGGMTLQADGKIVAVGNAFNGTDTDWRIARYGADGALDASFGTAGIVTADFGGDDNLDTVAVQPDGKILVGGYSRPTGTARWTVARYNTNGTIDTGFGSSGIAATLFSGMSSNLLGIARQPDGKIVATGYTNTGAGHDDVAVARYHNDGSPDLGFGSSGFVTTPISTSPTPNDRGNAIAVQPDGKLVVFGDFDASGHDDVFLLRYNANGTLDTGFGSGGRITDSFLTHNGARDLKLQADGKIVVTGGAVIPGPGDTYIARYGINGAPDTGFGSGGSVITSFSADADSSNALAIRPDGKILVAGYEGTGSAQDSAVRQFNPDGTLDTSFGTNGSLVIPLSSADDNLSAIAEQQDGKIVVAGAAHEGASNAWALARLSEGPFSSEFTASADTYVRSGQANKNEGSAALMVVRASGDNRSVVRFDQAAMEAEIGGGTVLAAKLRLTITDNGNNWGSSGRPVGVHRVLVDWAEGNGTESDRGTGSGATWNCAVDGQIANQAKNCTGAAEWEMGQPGNPSVHPWAEPPTETQIITNNQSGVIEYDVTADVAEFLDGTNPNFGWLIKKSDESQNGMIAFGTRESMTAPRLVITWMP</sequence>
<dbReference type="Gene3D" id="2.80.10.50">
    <property type="match status" value="3"/>
</dbReference>
<dbReference type="OrthoDB" id="9805017at2"/>
<keyword evidence="2" id="KW-1185">Reference proteome</keyword>
<name>A0A5M3XI77_9ACTN</name>
<protein>
    <submittedName>
        <fullName evidence="1">Uncharacterized protein</fullName>
    </submittedName>
</protein>
<dbReference type="NCBIfam" id="TIGR02608">
    <property type="entry name" value="delta_60_rpt"/>
    <property type="match status" value="7"/>
</dbReference>
<gene>
    <name evidence="1" type="ORF">Aple_022870</name>
</gene>
<evidence type="ECO:0000313" key="1">
    <source>
        <dbReference type="EMBL" id="GES19391.1"/>
    </source>
</evidence>
<accession>A0A5M3XI77</accession>
<dbReference type="NCBIfam" id="NF033679">
    <property type="entry name" value="DNRLRE_dom"/>
    <property type="match status" value="1"/>
</dbReference>
<dbReference type="Proteomes" id="UP000377595">
    <property type="component" value="Unassembled WGS sequence"/>
</dbReference>
<dbReference type="SUPFAM" id="SSF82171">
    <property type="entry name" value="DPP6 N-terminal domain-like"/>
    <property type="match status" value="1"/>
</dbReference>
<dbReference type="AlphaFoldDB" id="A0A5M3XI77"/>
<dbReference type="EMBL" id="BLAF01000011">
    <property type="protein sequence ID" value="GES19391.1"/>
    <property type="molecule type" value="Genomic_DNA"/>
</dbReference>
<dbReference type="InterPro" id="IPR013431">
    <property type="entry name" value="Delta_60_rpt"/>
</dbReference>